<accession>A0ABT5U9U4</accession>
<dbReference type="GO" id="GO:0102130">
    <property type="term" value="F:malonyl-CoA methyltransferase activity"/>
    <property type="evidence" value="ECO:0007669"/>
    <property type="project" value="UniProtKB-EC"/>
</dbReference>
<dbReference type="PANTHER" id="PTHR13090">
    <property type="entry name" value="ARGININE-HYDROXYLASE NDUFAF5, MITOCHONDRIAL"/>
    <property type="match status" value="1"/>
</dbReference>
<comment type="pathway">
    <text evidence="2 8">Cofactor biosynthesis; biotin biosynthesis.</text>
</comment>
<dbReference type="RefSeq" id="WP_274689477.1">
    <property type="nucleotide sequence ID" value="NZ_JAPMOU010000017.1"/>
</dbReference>
<evidence type="ECO:0000256" key="2">
    <source>
        <dbReference type="ARBA" id="ARBA00004746"/>
    </source>
</evidence>
<dbReference type="NCBIfam" id="TIGR02072">
    <property type="entry name" value="BioC"/>
    <property type="match status" value="1"/>
</dbReference>
<dbReference type="Pfam" id="PF08241">
    <property type="entry name" value="Methyltransf_11"/>
    <property type="match status" value="1"/>
</dbReference>
<evidence type="ECO:0000256" key="4">
    <source>
        <dbReference type="ARBA" id="ARBA00022603"/>
    </source>
</evidence>
<evidence type="ECO:0000313" key="11">
    <source>
        <dbReference type="Proteomes" id="UP001528823"/>
    </source>
</evidence>
<feature type="domain" description="Methyltransferase type 11" evidence="9">
    <location>
        <begin position="84"/>
        <end position="177"/>
    </location>
</feature>
<evidence type="ECO:0000256" key="7">
    <source>
        <dbReference type="ARBA" id="ARBA00022756"/>
    </source>
</evidence>
<gene>
    <name evidence="8 10" type="primary">bioC</name>
    <name evidence="10" type="ORF">ORQ98_14280</name>
</gene>
<proteinExistence type="inferred from homology"/>
<evidence type="ECO:0000313" key="10">
    <source>
        <dbReference type="EMBL" id="MDE1463132.1"/>
    </source>
</evidence>
<dbReference type="InterPro" id="IPR011814">
    <property type="entry name" value="BioC"/>
</dbReference>
<dbReference type="Proteomes" id="UP001528823">
    <property type="component" value="Unassembled WGS sequence"/>
</dbReference>
<dbReference type="HAMAP" id="MF_00835">
    <property type="entry name" value="BioC"/>
    <property type="match status" value="1"/>
</dbReference>
<keyword evidence="5 8" id="KW-0808">Transferase</keyword>
<dbReference type="CDD" id="cd02440">
    <property type="entry name" value="AdoMet_MTases"/>
    <property type="match status" value="1"/>
</dbReference>
<evidence type="ECO:0000256" key="5">
    <source>
        <dbReference type="ARBA" id="ARBA00022679"/>
    </source>
</evidence>
<comment type="similarity">
    <text evidence="8">Belongs to the methyltransferase superfamily.</text>
</comment>
<evidence type="ECO:0000256" key="1">
    <source>
        <dbReference type="ARBA" id="ARBA00000852"/>
    </source>
</evidence>
<dbReference type="PANTHER" id="PTHR13090:SF1">
    <property type="entry name" value="ARGININE-HYDROXYLASE NDUFAF5, MITOCHONDRIAL"/>
    <property type="match status" value="1"/>
</dbReference>
<keyword evidence="4 8" id="KW-0489">Methyltransferase</keyword>
<evidence type="ECO:0000256" key="6">
    <source>
        <dbReference type="ARBA" id="ARBA00022691"/>
    </source>
</evidence>
<reference evidence="10 11" key="1">
    <citation type="submission" date="2022-11" db="EMBL/GenBank/DDBJ databases">
        <title>Spartinivicinus poritis sp. nov., isolated from scleractinian coral Porites lutea.</title>
        <authorList>
            <person name="Zhang G."/>
            <person name="Cai L."/>
            <person name="Wei Q."/>
        </authorList>
    </citation>
    <scope>NUCLEOTIDE SEQUENCE [LARGE SCALE GENOMIC DNA]</scope>
    <source>
        <strain evidence="10 11">A2-2</strain>
    </source>
</reference>
<keyword evidence="11" id="KW-1185">Reference proteome</keyword>
<dbReference type="Gene3D" id="3.40.50.150">
    <property type="entry name" value="Vaccinia Virus protein VP39"/>
    <property type="match status" value="1"/>
</dbReference>
<comment type="function">
    <text evidence="8">Converts the free carboxyl group of a malonyl-thioester to its methyl ester by transfer of a methyl group from S-adenosyl-L-methionine (SAM). It allows to synthesize pimeloyl-ACP via the fatty acid synthetic pathway.</text>
</comment>
<dbReference type="EMBL" id="JAPMOU010000017">
    <property type="protein sequence ID" value="MDE1463132.1"/>
    <property type="molecule type" value="Genomic_DNA"/>
</dbReference>
<dbReference type="InterPro" id="IPR029063">
    <property type="entry name" value="SAM-dependent_MTases_sf"/>
</dbReference>
<keyword evidence="7 8" id="KW-0093">Biotin biosynthesis</keyword>
<organism evidence="10 11">
    <name type="scientific">Spartinivicinus poritis</name>
    <dbReference type="NCBI Taxonomy" id="2994640"/>
    <lineage>
        <taxon>Bacteria</taxon>
        <taxon>Pseudomonadati</taxon>
        <taxon>Pseudomonadota</taxon>
        <taxon>Gammaproteobacteria</taxon>
        <taxon>Oceanospirillales</taxon>
        <taxon>Zooshikellaceae</taxon>
        <taxon>Spartinivicinus</taxon>
    </lineage>
</organism>
<dbReference type="EC" id="2.1.1.197" evidence="3 8"/>
<evidence type="ECO:0000256" key="8">
    <source>
        <dbReference type="HAMAP-Rule" id="MF_00835"/>
    </source>
</evidence>
<evidence type="ECO:0000256" key="3">
    <source>
        <dbReference type="ARBA" id="ARBA00012327"/>
    </source>
</evidence>
<name>A0ABT5U9U4_9GAMM</name>
<keyword evidence="6 8" id="KW-0949">S-adenosyl-L-methionine</keyword>
<comment type="catalytic activity">
    <reaction evidence="1 8">
        <text>malonyl-[ACP] + S-adenosyl-L-methionine = malonyl-[ACP] methyl ester + S-adenosyl-L-homocysteine</text>
        <dbReference type="Rhea" id="RHEA:17105"/>
        <dbReference type="Rhea" id="RHEA-COMP:9623"/>
        <dbReference type="Rhea" id="RHEA-COMP:9954"/>
        <dbReference type="ChEBI" id="CHEBI:57856"/>
        <dbReference type="ChEBI" id="CHEBI:59789"/>
        <dbReference type="ChEBI" id="CHEBI:78449"/>
        <dbReference type="ChEBI" id="CHEBI:78845"/>
        <dbReference type="EC" id="2.1.1.197"/>
    </reaction>
</comment>
<dbReference type="GO" id="GO:0032259">
    <property type="term" value="P:methylation"/>
    <property type="evidence" value="ECO:0007669"/>
    <property type="project" value="UniProtKB-KW"/>
</dbReference>
<comment type="caution">
    <text evidence="10">The sequence shown here is derived from an EMBL/GenBank/DDBJ whole genome shotgun (WGS) entry which is preliminary data.</text>
</comment>
<dbReference type="InterPro" id="IPR050602">
    <property type="entry name" value="Malonyl-ACP_OMT"/>
</dbReference>
<dbReference type="SUPFAM" id="SSF53335">
    <property type="entry name" value="S-adenosyl-L-methionine-dependent methyltransferases"/>
    <property type="match status" value="1"/>
</dbReference>
<protein>
    <recommendedName>
        <fullName evidence="3 8">Malonyl-[acyl-carrier protein] O-methyltransferase</fullName>
        <shortName evidence="8">Malonyl-ACP O-methyltransferase</shortName>
        <ecNumber evidence="3 8">2.1.1.197</ecNumber>
    </recommendedName>
    <alternativeName>
        <fullName evidence="8">Biotin synthesis protein BioC</fullName>
    </alternativeName>
</protein>
<evidence type="ECO:0000259" key="9">
    <source>
        <dbReference type="Pfam" id="PF08241"/>
    </source>
</evidence>
<sequence length="297" mass="33015">MKRLDTLDWSWDGPKLLTGEYHPATHESQHSAAGEQAIIDKQKVAAAFSQAAPCYDSAAKLQQQVLKRLVQQLPDLPDNSVIADLGCGTGKGLQQLTQRYSSGQLLGLDLAYGMLAHARSHKRISANWCCGDAEQLPLRASSIDLVFSSLAIQWCQSFPKLLSQIENTLKPGGFFVFSTLTEGTLTELNQAWQQIDHYVHVNTYPSVDWHLQQIQASGFQTVAAINKQEVVYEQNLKVVLQGLKNIGAGTVNGRRRSGLMSREQYQQLTSQYEAFRQSSGLPATYQVFYSILKKPND</sequence>
<dbReference type="InterPro" id="IPR013216">
    <property type="entry name" value="Methyltransf_11"/>
</dbReference>